<dbReference type="PANTHER" id="PTHR33710">
    <property type="entry name" value="BNAC02G09200D PROTEIN"/>
    <property type="match status" value="1"/>
</dbReference>
<organism evidence="1 2">
    <name type="scientific">Pisum sativum</name>
    <name type="common">Garden pea</name>
    <name type="synonym">Lathyrus oleraceus</name>
    <dbReference type="NCBI Taxonomy" id="3888"/>
    <lineage>
        <taxon>Eukaryota</taxon>
        <taxon>Viridiplantae</taxon>
        <taxon>Streptophyta</taxon>
        <taxon>Embryophyta</taxon>
        <taxon>Tracheophyta</taxon>
        <taxon>Spermatophyta</taxon>
        <taxon>Magnoliopsida</taxon>
        <taxon>eudicotyledons</taxon>
        <taxon>Gunneridae</taxon>
        <taxon>Pentapetalae</taxon>
        <taxon>rosids</taxon>
        <taxon>fabids</taxon>
        <taxon>Fabales</taxon>
        <taxon>Fabaceae</taxon>
        <taxon>Papilionoideae</taxon>
        <taxon>50 kb inversion clade</taxon>
        <taxon>NPAAA clade</taxon>
        <taxon>Hologalegina</taxon>
        <taxon>IRL clade</taxon>
        <taxon>Fabeae</taxon>
        <taxon>Lathyrus</taxon>
    </lineage>
</organism>
<dbReference type="Gramene" id="Psat06G0218100-T1">
    <property type="protein sequence ID" value="KAI5395895.1"/>
    <property type="gene ID" value="KIW84_062181"/>
</dbReference>
<dbReference type="AlphaFoldDB" id="A0A9D4W548"/>
<dbReference type="SUPFAM" id="SSF56219">
    <property type="entry name" value="DNase I-like"/>
    <property type="match status" value="1"/>
</dbReference>
<dbReference type="InterPro" id="IPR036691">
    <property type="entry name" value="Endo/exonu/phosph_ase_sf"/>
</dbReference>
<dbReference type="EMBL" id="JAMSHJ010000006">
    <property type="protein sequence ID" value="KAI5395895.1"/>
    <property type="molecule type" value="Genomic_DNA"/>
</dbReference>
<sequence>MKIISWNYRGLGSPHAVRALLRLLHLENPYMVLLIESRLKEDEVLSIRIQFGFDFCQVVECNGTGFEGYPFTWCNERQNYENIQCRLDRVVASASSIQRFDPVKFKHLSCHGSDHAAIGIFFEANTEEPNKKHKHIFRFKKVWLKDPKCEALIEKLWNGARFQGHLRIQAMHGVDEYFKEYKFGRVSKELTRLKDLLKEDSRCEASAKEIKTLKTIENQHSKLMKFEEII</sequence>
<dbReference type="PANTHER" id="PTHR33710:SF71">
    <property type="entry name" value="ENDONUCLEASE_EXONUCLEASE_PHOSPHATASE DOMAIN-CONTAINING PROTEIN"/>
    <property type="match status" value="1"/>
</dbReference>
<dbReference type="Proteomes" id="UP001058974">
    <property type="component" value="Chromosome 6"/>
</dbReference>
<evidence type="ECO:0000313" key="2">
    <source>
        <dbReference type="Proteomes" id="UP001058974"/>
    </source>
</evidence>
<evidence type="ECO:0000313" key="1">
    <source>
        <dbReference type="EMBL" id="KAI5395895.1"/>
    </source>
</evidence>
<accession>A0A9D4W548</accession>
<proteinExistence type="predicted"/>
<keyword evidence="2" id="KW-1185">Reference proteome</keyword>
<reference evidence="1 2" key="1">
    <citation type="journal article" date="2022" name="Nat. Genet.">
        <title>Improved pea reference genome and pan-genome highlight genomic features and evolutionary characteristics.</title>
        <authorList>
            <person name="Yang T."/>
            <person name="Liu R."/>
            <person name="Luo Y."/>
            <person name="Hu S."/>
            <person name="Wang D."/>
            <person name="Wang C."/>
            <person name="Pandey M.K."/>
            <person name="Ge S."/>
            <person name="Xu Q."/>
            <person name="Li N."/>
            <person name="Li G."/>
            <person name="Huang Y."/>
            <person name="Saxena R.K."/>
            <person name="Ji Y."/>
            <person name="Li M."/>
            <person name="Yan X."/>
            <person name="He Y."/>
            <person name="Liu Y."/>
            <person name="Wang X."/>
            <person name="Xiang C."/>
            <person name="Varshney R.K."/>
            <person name="Ding H."/>
            <person name="Gao S."/>
            <person name="Zong X."/>
        </authorList>
    </citation>
    <scope>NUCLEOTIDE SEQUENCE [LARGE SCALE GENOMIC DNA]</scope>
    <source>
        <strain evidence="1 2">cv. Zhongwan 6</strain>
    </source>
</reference>
<gene>
    <name evidence="1" type="ORF">KIW84_062181</name>
</gene>
<comment type="caution">
    <text evidence="1">The sequence shown here is derived from an EMBL/GenBank/DDBJ whole genome shotgun (WGS) entry which is preliminary data.</text>
</comment>
<protein>
    <submittedName>
        <fullName evidence="1">Uncharacterized protein</fullName>
    </submittedName>
</protein>
<name>A0A9D4W548_PEA</name>